<dbReference type="EMBL" id="RYER01000004">
    <property type="protein sequence ID" value="RUO17425.1"/>
    <property type="molecule type" value="Genomic_DNA"/>
</dbReference>
<accession>A0ABY0BM56</accession>
<gene>
    <name evidence="1" type="ORF">EJK54_1921</name>
</gene>
<comment type="caution">
    <text evidence="1">The sequence shown here is derived from an EMBL/GenBank/DDBJ whole genome shotgun (WGS) entry which is preliminary data.</text>
</comment>
<dbReference type="RefSeq" id="WP_036331412.1">
    <property type="nucleotide sequence ID" value="NZ_CP018059.1"/>
</dbReference>
<dbReference type="Pfam" id="PF11367">
    <property type="entry name" value="Tail_completion_gp17"/>
    <property type="match status" value="1"/>
</dbReference>
<organism evidence="1 2">
    <name type="scientific">Moraxella catarrhalis</name>
    <name type="common">Branhamella catarrhalis</name>
    <dbReference type="NCBI Taxonomy" id="480"/>
    <lineage>
        <taxon>Bacteria</taxon>
        <taxon>Pseudomonadati</taxon>
        <taxon>Pseudomonadota</taxon>
        <taxon>Gammaproteobacteria</taxon>
        <taxon>Moraxellales</taxon>
        <taxon>Moraxellaceae</taxon>
        <taxon>Moraxella</taxon>
    </lineage>
</organism>
<proteinExistence type="predicted"/>
<dbReference type="Proteomes" id="UP000268436">
    <property type="component" value="Unassembled WGS sequence"/>
</dbReference>
<evidence type="ECO:0000313" key="2">
    <source>
        <dbReference type="Proteomes" id="UP000268436"/>
    </source>
</evidence>
<dbReference type="InterPro" id="IPR021508">
    <property type="entry name" value="Gp17-like"/>
</dbReference>
<dbReference type="GeneID" id="66585442"/>
<keyword evidence="2" id="KW-1185">Reference proteome</keyword>
<evidence type="ECO:0008006" key="3">
    <source>
        <dbReference type="Google" id="ProtNLM"/>
    </source>
</evidence>
<protein>
    <recommendedName>
        <fullName evidence="3">DUF3168 domain-containing protein</fullName>
    </recommendedName>
</protein>
<evidence type="ECO:0000313" key="1">
    <source>
        <dbReference type="EMBL" id="RUO17425.1"/>
    </source>
</evidence>
<reference evidence="1 2" key="1">
    <citation type="submission" date="2018-12" db="EMBL/GenBank/DDBJ databases">
        <title>Persistence of Moraxella catarrhalis in Chronic Obstructive Pulmonary Disease and Regulation of the Hag/MID Adhesin.</title>
        <authorList>
            <person name="Murphy T."/>
            <person name="Zhao X."/>
            <person name="Vyas G."/>
            <person name="Aluvathingal J."/>
            <person name="Nadendla S."/>
            <person name="Tallon L."/>
            <person name="Tettelin H."/>
        </authorList>
    </citation>
    <scope>NUCLEOTIDE SEQUENCE [LARGE SCALE GENOMIC DNA]</scope>
    <source>
        <strain evidence="1 2">173P27B1</strain>
    </source>
</reference>
<name>A0ABY0BM56_MORCA</name>
<sequence>MNASRIIYEKLAPLVDSRVYPLFVPESVGQRPPYIVYQTISTQPDNTLDGITGHEWINIQIDVYHNDYDDMLALTDQVISVLDNIKPSEYGGCQYLYEDGLYRSLIEYGFWQTY</sequence>